<gene>
    <name evidence="15" type="ORF">AWJ14_15020</name>
</gene>
<comment type="cofactor">
    <cofactor evidence="1">
        <name>heme b</name>
        <dbReference type="ChEBI" id="CHEBI:60344"/>
    </cofactor>
</comment>
<dbReference type="InterPro" id="IPR052168">
    <property type="entry name" value="Cytochrome_b561_oxidase"/>
</dbReference>
<evidence type="ECO:0000256" key="9">
    <source>
        <dbReference type="ARBA" id="ARBA00022989"/>
    </source>
</evidence>
<dbReference type="GO" id="GO:0046872">
    <property type="term" value="F:metal ion binding"/>
    <property type="evidence" value="ECO:0007669"/>
    <property type="project" value="UniProtKB-KW"/>
</dbReference>
<dbReference type="Proteomes" id="UP000094795">
    <property type="component" value="Unassembled WGS sequence"/>
</dbReference>
<evidence type="ECO:0000256" key="2">
    <source>
        <dbReference type="ARBA" id="ARBA00004651"/>
    </source>
</evidence>
<keyword evidence="8" id="KW-0249">Electron transport</keyword>
<keyword evidence="3" id="KW-0813">Transport</keyword>
<keyword evidence="5" id="KW-0349">Heme</keyword>
<reference evidence="15 16" key="1">
    <citation type="submission" date="2015-12" db="EMBL/GenBank/DDBJ databases">
        <authorList>
            <person name="Shamseldin A."/>
            <person name="Moawad H."/>
            <person name="Abd El-Rahim W.M."/>
            <person name="Sadowsky M.J."/>
        </authorList>
    </citation>
    <scope>NUCLEOTIDE SEQUENCE [LARGE SCALE GENOMIC DNA]</scope>
    <source>
        <strain evidence="15 16">JC234</strain>
    </source>
</reference>
<feature type="domain" description="Cytochrome b561 bacterial/Ni-hydrogenase" evidence="14">
    <location>
        <begin position="8"/>
        <end position="174"/>
    </location>
</feature>
<sequence length="177" mass="18515">MKSTPTAYGAVAVGLHWLSALLIVGLLVSGTIADETADPAAKASILSMHAPFGILVLVLTLARIAWWRFDIRPEPLGDDTALQKLAAKGVHGLLYLVVLVMGASGIALFALSGAGDIVFFGAPGPLPDFGDYAPRPAHGIGANLLIALLAAHVLAALYHHFVKRDATVSRMWFGGKV</sequence>
<keyword evidence="10" id="KW-0408">Iron</keyword>
<dbReference type="InterPro" id="IPR011577">
    <property type="entry name" value="Cyt_b561_bac/Ni-Hgenase"/>
</dbReference>
<dbReference type="PANTHER" id="PTHR30529">
    <property type="entry name" value="CYTOCHROME B561"/>
    <property type="match status" value="1"/>
</dbReference>
<feature type="transmembrane region" description="Helical" evidence="13">
    <location>
        <begin position="93"/>
        <end position="120"/>
    </location>
</feature>
<dbReference type="AlphaFoldDB" id="A0A1C1YQT5"/>
<keyword evidence="6 13" id="KW-0812">Transmembrane</keyword>
<evidence type="ECO:0000256" key="3">
    <source>
        <dbReference type="ARBA" id="ARBA00022448"/>
    </source>
</evidence>
<evidence type="ECO:0000313" key="16">
    <source>
        <dbReference type="Proteomes" id="UP000094795"/>
    </source>
</evidence>
<keyword evidence="9 13" id="KW-1133">Transmembrane helix</keyword>
<keyword evidence="4" id="KW-1003">Cell membrane</keyword>
<dbReference type="SUPFAM" id="SSF81342">
    <property type="entry name" value="Transmembrane di-heme cytochromes"/>
    <property type="match status" value="1"/>
</dbReference>
<organism evidence="15 16">
    <name type="scientific">Hoeflea olei</name>
    <dbReference type="NCBI Taxonomy" id="1480615"/>
    <lineage>
        <taxon>Bacteria</taxon>
        <taxon>Pseudomonadati</taxon>
        <taxon>Pseudomonadota</taxon>
        <taxon>Alphaproteobacteria</taxon>
        <taxon>Hyphomicrobiales</taxon>
        <taxon>Rhizobiaceae</taxon>
        <taxon>Hoeflea</taxon>
    </lineage>
</organism>
<name>A0A1C1YQT5_9HYPH</name>
<feature type="transmembrane region" description="Helical" evidence="13">
    <location>
        <begin position="43"/>
        <end position="66"/>
    </location>
</feature>
<dbReference type="Gene3D" id="1.20.950.20">
    <property type="entry name" value="Transmembrane di-heme cytochromes, Chain C"/>
    <property type="match status" value="1"/>
</dbReference>
<dbReference type="GO" id="GO:0022904">
    <property type="term" value="P:respiratory electron transport chain"/>
    <property type="evidence" value="ECO:0007669"/>
    <property type="project" value="InterPro"/>
</dbReference>
<keyword evidence="11 13" id="KW-0472">Membrane</keyword>
<feature type="transmembrane region" description="Helical" evidence="13">
    <location>
        <begin position="140"/>
        <end position="161"/>
    </location>
</feature>
<evidence type="ECO:0000256" key="13">
    <source>
        <dbReference type="SAM" id="Phobius"/>
    </source>
</evidence>
<evidence type="ECO:0000256" key="12">
    <source>
        <dbReference type="ARBA" id="ARBA00037975"/>
    </source>
</evidence>
<evidence type="ECO:0000259" key="14">
    <source>
        <dbReference type="Pfam" id="PF01292"/>
    </source>
</evidence>
<proteinExistence type="inferred from homology"/>
<evidence type="ECO:0000256" key="11">
    <source>
        <dbReference type="ARBA" id="ARBA00023136"/>
    </source>
</evidence>
<evidence type="ECO:0000256" key="10">
    <source>
        <dbReference type="ARBA" id="ARBA00023004"/>
    </source>
</evidence>
<evidence type="ECO:0000313" key="15">
    <source>
        <dbReference type="EMBL" id="OCW55868.1"/>
    </source>
</evidence>
<comment type="similarity">
    <text evidence="12">Belongs to the cytochrome b561 family.</text>
</comment>
<accession>A0A1C1YQT5</accession>
<keyword evidence="7" id="KW-0479">Metal-binding</keyword>
<evidence type="ECO:0000256" key="7">
    <source>
        <dbReference type="ARBA" id="ARBA00022723"/>
    </source>
</evidence>
<dbReference type="GO" id="GO:0005886">
    <property type="term" value="C:plasma membrane"/>
    <property type="evidence" value="ECO:0007669"/>
    <property type="project" value="UniProtKB-SubCell"/>
</dbReference>
<dbReference type="EMBL" id="LQZT01000049">
    <property type="protein sequence ID" value="OCW55868.1"/>
    <property type="molecule type" value="Genomic_DNA"/>
</dbReference>
<dbReference type="GO" id="GO:0020037">
    <property type="term" value="F:heme binding"/>
    <property type="evidence" value="ECO:0007669"/>
    <property type="project" value="TreeGrafter"/>
</dbReference>
<dbReference type="InterPro" id="IPR016174">
    <property type="entry name" value="Di-haem_cyt_TM"/>
</dbReference>
<protein>
    <recommendedName>
        <fullName evidence="14">Cytochrome b561 bacterial/Ni-hydrogenase domain-containing protein</fullName>
    </recommendedName>
</protein>
<comment type="caution">
    <text evidence="15">The sequence shown here is derived from an EMBL/GenBank/DDBJ whole genome shotgun (WGS) entry which is preliminary data.</text>
</comment>
<evidence type="ECO:0000256" key="4">
    <source>
        <dbReference type="ARBA" id="ARBA00022475"/>
    </source>
</evidence>
<dbReference type="GO" id="GO:0009055">
    <property type="term" value="F:electron transfer activity"/>
    <property type="evidence" value="ECO:0007669"/>
    <property type="project" value="InterPro"/>
</dbReference>
<keyword evidence="16" id="KW-1185">Reference proteome</keyword>
<evidence type="ECO:0000256" key="5">
    <source>
        <dbReference type="ARBA" id="ARBA00022617"/>
    </source>
</evidence>
<comment type="subcellular location">
    <subcellularLocation>
        <location evidence="2">Cell membrane</location>
        <topology evidence="2">Multi-pass membrane protein</topology>
    </subcellularLocation>
</comment>
<evidence type="ECO:0000256" key="8">
    <source>
        <dbReference type="ARBA" id="ARBA00022982"/>
    </source>
</evidence>
<evidence type="ECO:0000256" key="6">
    <source>
        <dbReference type="ARBA" id="ARBA00022692"/>
    </source>
</evidence>
<dbReference type="Pfam" id="PF01292">
    <property type="entry name" value="Ni_hydr_CYTB"/>
    <property type="match status" value="1"/>
</dbReference>
<evidence type="ECO:0000256" key="1">
    <source>
        <dbReference type="ARBA" id="ARBA00001970"/>
    </source>
</evidence>
<dbReference type="PANTHER" id="PTHR30529:SF7">
    <property type="entry name" value="CYTOCHROME B561 BACTERIAL_NI-HYDROGENASE DOMAIN-CONTAINING PROTEIN"/>
    <property type="match status" value="1"/>
</dbReference>